<keyword evidence="1" id="KW-0732">Signal</keyword>
<proteinExistence type="predicted"/>
<dbReference type="Gene3D" id="2.60.20.10">
    <property type="entry name" value="Crystallins"/>
    <property type="match status" value="1"/>
</dbReference>
<dbReference type="OrthoDB" id="2910287at2759"/>
<sequence length="122" mass="12744">MHFSTILLAALTSTSTIAAPAPAPAPNTLSARATPLIDLWQDSGFLGLKFTGKSNVGTCENLAGSGFNNNVSSGKAKPGFRCTIWVNKDCDGTGFSFNANPGSNQFPSWIDNKSSSWKCVAA</sequence>
<dbReference type="EMBL" id="ML996701">
    <property type="protein sequence ID" value="KAF2398222.1"/>
    <property type="molecule type" value="Genomic_DNA"/>
</dbReference>
<keyword evidence="3" id="KW-1185">Reference proteome</keyword>
<accession>A0A6G1HQF1</accession>
<evidence type="ECO:0000313" key="2">
    <source>
        <dbReference type="EMBL" id="KAF2398222.1"/>
    </source>
</evidence>
<protein>
    <recommendedName>
        <fullName evidence="4">Beta/gamma crystallin 'Greek key' domain-containing protein</fullName>
    </recommendedName>
</protein>
<dbReference type="Proteomes" id="UP000799640">
    <property type="component" value="Unassembled WGS sequence"/>
</dbReference>
<organism evidence="2 3">
    <name type="scientific">Trichodelitschia bisporula</name>
    <dbReference type="NCBI Taxonomy" id="703511"/>
    <lineage>
        <taxon>Eukaryota</taxon>
        <taxon>Fungi</taxon>
        <taxon>Dikarya</taxon>
        <taxon>Ascomycota</taxon>
        <taxon>Pezizomycotina</taxon>
        <taxon>Dothideomycetes</taxon>
        <taxon>Dothideomycetes incertae sedis</taxon>
        <taxon>Phaeotrichales</taxon>
        <taxon>Phaeotrichaceae</taxon>
        <taxon>Trichodelitschia</taxon>
    </lineage>
</organism>
<name>A0A6G1HQF1_9PEZI</name>
<evidence type="ECO:0000256" key="1">
    <source>
        <dbReference type="SAM" id="SignalP"/>
    </source>
</evidence>
<feature type="chain" id="PRO_5026275400" description="Beta/gamma crystallin 'Greek key' domain-containing protein" evidence="1">
    <location>
        <begin position="19"/>
        <end position="122"/>
    </location>
</feature>
<evidence type="ECO:0008006" key="4">
    <source>
        <dbReference type="Google" id="ProtNLM"/>
    </source>
</evidence>
<dbReference type="AlphaFoldDB" id="A0A6G1HQF1"/>
<evidence type="ECO:0000313" key="3">
    <source>
        <dbReference type="Proteomes" id="UP000799640"/>
    </source>
</evidence>
<reference evidence="2" key="1">
    <citation type="journal article" date="2020" name="Stud. Mycol.">
        <title>101 Dothideomycetes genomes: a test case for predicting lifestyles and emergence of pathogens.</title>
        <authorList>
            <person name="Haridas S."/>
            <person name="Albert R."/>
            <person name="Binder M."/>
            <person name="Bloem J."/>
            <person name="Labutti K."/>
            <person name="Salamov A."/>
            <person name="Andreopoulos B."/>
            <person name="Baker S."/>
            <person name="Barry K."/>
            <person name="Bills G."/>
            <person name="Bluhm B."/>
            <person name="Cannon C."/>
            <person name="Castanera R."/>
            <person name="Culley D."/>
            <person name="Daum C."/>
            <person name="Ezra D."/>
            <person name="Gonzalez J."/>
            <person name="Henrissat B."/>
            <person name="Kuo A."/>
            <person name="Liang C."/>
            <person name="Lipzen A."/>
            <person name="Lutzoni F."/>
            <person name="Magnuson J."/>
            <person name="Mondo S."/>
            <person name="Nolan M."/>
            <person name="Ohm R."/>
            <person name="Pangilinan J."/>
            <person name="Park H.-J."/>
            <person name="Ramirez L."/>
            <person name="Alfaro M."/>
            <person name="Sun H."/>
            <person name="Tritt A."/>
            <person name="Yoshinaga Y."/>
            <person name="Zwiers L.-H."/>
            <person name="Turgeon B."/>
            <person name="Goodwin S."/>
            <person name="Spatafora J."/>
            <person name="Crous P."/>
            <person name="Grigoriev I."/>
        </authorList>
    </citation>
    <scope>NUCLEOTIDE SEQUENCE</scope>
    <source>
        <strain evidence="2">CBS 262.69</strain>
    </source>
</reference>
<gene>
    <name evidence="2" type="ORF">EJ06DRAFT_558599</name>
</gene>
<feature type="signal peptide" evidence="1">
    <location>
        <begin position="1"/>
        <end position="18"/>
    </location>
</feature>